<evidence type="ECO:0000256" key="1">
    <source>
        <dbReference type="SAM" id="SignalP"/>
    </source>
</evidence>
<gene>
    <name evidence="2" type="ORF">HNR42_001333</name>
</gene>
<feature type="signal peptide" evidence="1">
    <location>
        <begin position="1"/>
        <end position="26"/>
    </location>
</feature>
<keyword evidence="3" id="KW-1185">Reference proteome</keyword>
<dbReference type="AlphaFoldDB" id="A0A841I0D8"/>
<feature type="chain" id="PRO_5032687976" evidence="1">
    <location>
        <begin position="27"/>
        <end position="115"/>
    </location>
</feature>
<protein>
    <submittedName>
        <fullName evidence="2">Uncharacterized protein</fullName>
    </submittedName>
</protein>
<comment type="caution">
    <text evidence="2">The sequence shown here is derived from an EMBL/GenBank/DDBJ whole genome shotgun (WGS) entry which is preliminary data.</text>
</comment>
<evidence type="ECO:0000313" key="2">
    <source>
        <dbReference type="EMBL" id="MBB6097910.1"/>
    </source>
</evidence>
<evidence type="ECO:0000313" key="3">
    <source>
        <dbReference type="Proteomes" id="UP000569951"/>
    </source>
</evidence>
<organism evidence="2 3">
    <name type="scientific">Deinobacterium chartae</name>
    <dbReference type="NCBI Taxonomy" id="521158"/>
    <lineage>
        <taxon>Bacteria</taxon>
        <taxon>Thermotogati</taxon>
        <taxon>Deinococcota</taxon>
        <taxon>Deinococci</taxon>
        <taxon>Deinococcales</taxon>
        <taxon>Deinococcaceae</taxon>
        <taxon>Deinobacterium</taxon>
    </lineage>
</organism>
<dbReference type="PROSITE" id="PS51257">
    <property type="entry name" value="PROKAR_LIPOPROTEIN"/>
    <property type="match status" value="1"/>
</dbReference>
<dbReference type="EMBL" id="JACHHG010000004">
    <property type="protein sequence ID" value="MBB6097910.1"/>
    <property type="molecule type" value="Genomic_DNA"/>
</dbReference>
<accession>A0A841I0D8</accession>
<dbReference type="Proteomes" id="UP000569951">
    <property type="component" value="Unassembled WGS sequence"/>
</dbReference>
<sequence>MPRKERTGARTAACLLLLLSSCNSVYKESNKVALAETSSNFNGIHRKSAAVYSGTMEFGANATVRVKFSSGTARFGGRTLRSGCHIIRVRKGGTLDLNTRNLEITLPASSCPDSR</sequence>
<name>A0A841I0D8_9DEIO</name>
<proteinExistence type="predicted"/>
<keyword evidence="1" id="KW-0732">Signal</keyword>
<reference evidence="2 3" key="1">
    <citation type="submission" date="2020-08" db="EMBL/GenBank/DDBJ databases">
        <title>Genomic Encyclopedia of Type Strains, Phase IV (KMG-IV): sequencing the most valuable type-strain genomes for metagenomic binning, comparative biology and taxonomic classification.</title>
        <authorList>
            <person name="Goeker M."/>
        </authorList>
    </citation>
    <scope>NUCLEOTIDE SEQUENCE [LARGE SCALE GENOMIC DNA]</scope>
    <source>
        <strain evidence="2 3">DSM 21458</strain>
    </source>
</reference>